<evidence type="ECO:0000256" key="1">
    <source>
        <dbReference type="ARBA" id="ARBA00004418"/>
    </source>
</evidence>
<feature type="domain" description="Solute-binding protein family 5" evidence="4">
    <location>
        <begin position="138"/>
        <end position="553"/>
    </location>
</feature>
<keyword evidence="3" id="KW-0732">Signal</keyword>
<keyword evidence="6" id="KW-1185">Reference proteome</keyword>
<dbReference type="Proteomes" id="UP000649829">
    <property type="component" value="Unassembled WGS sequence"/>
</dbReference>
<dbReference type="EMBL" id="BMLF01000001">
    <property type="protein sequence ID" value="GGL95891.1"/>
    <property type="molecule type" value="Genomic_DNA"/>
</dbReference>
<dbReference type="Pfam" id="PF00496">
    <property type="entry name" value="SBP_bac_5"/>
    <property type="match status" value="1"/>
</dbReference>
<dbReference type="CDD" id="cd08500">
    <property type="entry name" value="PBP2_NikA_DppA_OppA_like_4"/>
    <property type="match status" value="1"/>
</dbReference>
<gene>
    <name evidence="5" type="ORF">GCM10011534_17440</name>
</gene>
<evidence type="ECO:0000313" key="6">
    <source>
        <dbReference type="Proteomes" id="UP000649829"/>
    </source>
</evidence>
<dbReference type="GO" id="GO:1904680">
    <property type="term" value="F:peptide transmembrane transporter activity"/>
    <property type="evidence" value="ECO:0007669"/>
    <property type="project" value="TreeGrafter"/>
</dbReference>
<dbReference type="GO" id="GO:0015833">
    <property type="term" value="P:peptide transport"/>
    <property type="evidence" value="ECO:0007669"/>
    <property type="project" value="TreeGrafter"/>
</dbReference>
<dbReference type="RefSeq" id="WP_036538549.1">
    <property type="nucleotide sequence ID" value="NZ_BMLF01000001.1"/>
</dbReference>
<sequence length="683" mass="75532">MTTHTRALLMSAAASCLMAGAAAAECPAVTMADMAGVEPGEFPQQYEVSAFESAAGCEMTFSANPEAEALNAEIKGNPELPPLEDRLPAEPLVVVPYESIGTYGGTLRALSNATEAGTSDFLSVRHVNLVRYADDLQTIVPNVAKSWEWNDDFTQLTFNLREGHKWSDGAPFTSADVKFWYDNLALDPKVIEKPKDYVLVAGEPMTVDTPDETTVVFNLPSPKPGLLAHFATHFAQGFQPRHFLGQYHPDINPDADTVAQECGFETGLAVIAAYYGNSDWTDTPTPMLNSPDKVDCLPKGTYPTLESHIYVSDTTEGRKLVANPYFFMVDPTGQQLPYISRQDELYANDNEVRILKLVNGEADYKSQSLTLGSAPLLLESQEKGDFTVQLKPTIAMPTFSFNMTAEDEAKREVFGDLDFRKAMSVAINRDELNEVSFFGQGEPKQYIAFSPTPSFVDPELTKLYAEYDPEEARTLLDGIGMEDTDGDGFRELPNGDKLVLNMQFATQGIGGEVVELVAQYWSDVGIQTTVKEVTPDEYRSAQSSNQLDVGMWEKGQPVAIVMGNKELFVPPFENYFGHRTAMLWAEWVDSDGASGVEPPEWVKTMMSDIDAFQGAVPGSDEQSEIGARLAQSMAENLPFIGTVQAPNVIYHRNALKNFAEFKTQSYEYYRTFPYLPAQWYLSE</sequence>
<dbReference type="InterPro" id="IPR000914">
    <property type="entry name" value="SBP_5_dom"/>
</dbReference>
<reference evidence="5" key="1">
    <citation type="journal article" date="2014" name="Int. J. Syst. Evol. Microbiol.">
        <title>Complete genome sequence of Corynebacterium casei LMG S-19264T (=DSM 44701T), isolated from a smear-ripened cheese.</title>
        <authorList>
            <consortium name="US DOE Joint Genome Institute (JGI-PGF)"/>
            <person name="Walter F."/>
            <person name="Albersmeier A."/>
            <person name="Kalinowski J."/>
            <person name="Ruckert C."/>
        </authorList>
    </citation>
    <scope>NUCLEOTIDE SEQUENCE</scope>
    <source>
        <strain evidence="5">CGMCC 1.6293</strain>
    </source>
</reference>
<organism evidence="5 6">
    <name type="scientific">Pseudooceanicola nanhaiensis</name>
    <dbReference type="NCBI Taxonomy" id="375761"/>
    <lineage>
        <taxon>Bacteria</taxon>
        <taxon>Pseudomonadati</taxon>
        <taxon>Pseudomonadota</taxon>
        <taxon>Alphaproteobacteria</taxon>
        <taxon>Rhodobacterales</taxon>
        <taxon>Paracoccaceae</taxon>
        <taxon>Pseudooceanicola</taxon>
    </lineage>
</organism>
<reference evidence="5" key="2">
    <citation type="submission" date="2020-09" db="EMBL/GenBank/DDBJ databases">
        <authorList>
            <person name="Sun Q."/>
            <person name="Zhou Y."/>
        </authorList>
    </citation>
    <scope>NUCLEOTIDE SEQUENCE</scope>
    <source>
        <strain evidence="5">CGMCC 1.6293</strain>
    </source>
</reference>
<comment type="similarity">
    <text evidence="2">Belongs to the bacterial solute-binding protein 5 family.</text>
</comment>
<dbReference type="Gene3D" id="3.10.105.10">
    <property type="entry name" value="Dipeptide-binding Protein, Domain 3"/>
    <property type="match status" value="1"/>
</dbReference>
<comment type="caution">
    <text evidence="5">The sequence shown here is derived from an EMBL/GenBank/DDBJ whole genome shotgun (WGS) entry which is preliminary data.</text>
</comment>
<feature type="signal peptide" evidence="3">
    <location>
        <begin position="1"/>
        <end position="24"/>
    </location>
</feature>
<comment type="subcellular location">
    <subcellularLocation>
        <location evidence="1">Periplasm</location>
    </subcellularLocation>
</comment>
<evidence type="ECO:0000256" key="2">
    <source>
        <dbReference type="ARBA" id="ARBA00005695"/>
    </source>
</evidence>
<name>A0A917STS6_9RHOB</name>
<dbReference type="PANTHER" id="PTHR30290">
    <property type="entry name" value="PERIPLASMIC BINDING COMPONENT OF ABC TRANSPORTER"/>
    <property type="match status" value="1"/>
</dbReference>
<dbReference type="SUPFAM" id="SSF53850">
    <property type="entry name" value="Periplasmic binding protein-like II"/>
    <property type="match status" value="1"/>
</dbReference>
<evidence type="ECO:0000256" key="3">
    <source>
        <dbReference type="SAM" id="SignalP"/>
    </source>
</evidence>
<proteinExistence type="inferred from homology"/>
<evidence type="ECO:0000259" key="4">
    <source>
        <dbReference type="Pfam" id="PF00496"/>
    </source>
</evidence>
<protein>
    <submittedName>
        <fullName evidence="5">Peptide ABC transporter substrate-binding protein</fullName>
    </submittedName>
</protein>
<dbReference type="Gene3D" id="3.40.190.10">
    <property type="entry name" value="Periplasmic binding protein-like II"/>
    <property type="match status" value="1"/>
</dbReference>
<dbReference type="PANTHER" id="PTHR30290:SF62">
    <property type="entry name" value="OLIGOPEPTIDE ABC TRANSPORTER, PERIPLASMIC OLIGOPEPTIDE-BINDING PROTEIN"/>
    <property type="match status" value="1"/>
</dbReference>
<dbReference type="AlphaFoldDB" id="A0A917STS6"/>
<dbReference type="InterPro" id="IPR039424">
    <property type="entry name" value="SBP_5"/>
</dbReference>
<evidence type="ECO:0000313" key="5">
    <source>
        <dbReference type="EMBL" id="GGL95891.1"/>
    </source>
</evidence>
<feature type="chain" id="PRO_5036804114" evidence="3">
    <location>
        <begin position="25"/>
        <end position="683"/>
    </location>
</feature>
<accession>A0A917STS6</accession>